<organism evidence="2 3">
    <name type="scientific">Acetobacterium bakii</name>
    <dbReference type="NCBI Taxonomy" id="52689"/>
    <lineage>
        <taxon>Bacteria</taxon>
        <taxon>Bacillati</taxon>
        <taxon>Bacillota</taxon>
        <taxon>Clostridia</taxon>
        <taxon>Eubacteriales</taxon>
        <taxon>Eubacteriaceae</taxon>
        <taxon>Acetobacterium</taxon>
    </lineage>
</organism>
<dbReference type="AlphaFoldDB" id="A0A0L6TZ27"/>
<dbReference type="Proteomes" id="UP000036873">
    <property type="component" value="Unassembled WGS sequence"/>
</dbReference>
<dbReference type="OrthoDB" id="570195at2"/>
<feature type="signal peptide" evidence="1">
    <location>
        <begin position="1"/>
        <end position="23"/>
    </location>
</feature>
<dbReference type="EMBL" id="LGYO01000042">
    <property type="protein sequence ID" value="KNZ40815.1"/>
    <property type="molecule type" value="Genomic_DNA"/>
</dbReference>
<reference evidence="3" key="1">
    <citation type="submission" date="2015-07" db="EMBL/GenBank/DDBJ databases">
        <title>Draft genome sequence of Acetobacterium bakii DSM 8293, a potential psychrophilic chemical producer through syngas fermentation.</title>
        <authorList>
            <person name="Song Y."/>
            <person name="Hwang S."/>
            <person name="Cho B.-K."/>
        </authorList>
    </citation>
    <scope>NUCLEOTIDE SEQUENCE [LARGE SCALE GENOMIC DNA]</scope>
    <source>
        <strain evidence="3">DSM 8239</strain>
    </source>
</reference>
<accession>A0A0L6TZ27</accession>
<dbReference type="Gene3D" id="3.10.450.730">
    <property type="entry name" value="BLIP domain"/>
    <property type="match status" value="1"/>
</dbReference>
<dbReference type="RefSeq" id="WP_050741268.1">
    <property type="nucleotide sequence ID" value="NZ_LGYO01000042.1"/>
</dbReference>
<name>A0A0L6TZ27_9FIRM</name>
<dbReference type="PROSITE" id="PS51257">
    <property type="entry name" value="PROKAR_LIPOPROTEIN"/>
    <property type="match status" value="1"/>
</dbReference>
<sequence>MTKSKIKLLIFLMAVLVSASVFMAGCSQQGTKDTGGGTKAADSTAALKEIYAFYDKVQLGQTKAEVDTALGVTAKEPMTDVFQYTDTNGNGVMIGLSSVFSQDGTSKIVFNKSVEGLEAYLITLPDDKRITDEQAQSISEGMTYEEIKAKLGGNGYELSSTQSIEGKPQIDRVWMKNGVSMLTVKFSGPDKTDVATIIVDF</sequence>
<gene>
    <name evidence="2" type="ORF">AKG39_15235</name>
</gene>
<dbReference type="STRING" id="52689.AKG39_15235"/>
<feature type="chain" id="PRO_5039418926" description="Lipoprotein" evidence="1">
    <location>
        <begin position="24"/>
        <end position="201"/>
    </location>
</feature>
<keyword evidence="1" id="KW-0732">Signal</keyword>
<proteinExistence type="predicted"/>
<protein>
    <recommendedName>
        <fullName evidence="4">Lipoprotein</fullName>
    </recommendedName>
</protein>
<evidence type="ECO:0008006" key="4">
    <source>
        <dbReference type="Google" id="ProtNLM"/>
    </source>
</evidence>
<evidence type="ECO:0000313" key="3">
    <source>
        <dbReference type="Proteomes" id="UP000036873"/>
    </source>
</evidence>
<keyword evidence="3" id="KW-1185">Reference proteome</keyword>
<comment type="caution">
    <text evidence="2">The sequence shown here is derived from an EMBL/GenBank/DDBJ whole genome shotgun (WGS) entry which is preliminary data.</text>
</comment>
<evidence type="ECO:0000313" key="2">
    <source>
        <dbReference type="EMBL" id="KNZ40815.1"/>
    </source>
</evidence>
<evidence type="ECO:0000256" key="1">
    <source>
        <dbReference type="SAM" id="SignalP"/>
    </source>
</evidence>